<dbReference type="AlphaFoldDB" id="A0A072UYM7"/>
<gene>
    <name evidence="1" type="ordered locus">MTR_4g088145</name>
</gene>
<sequence>MPLTVVYYRSANYGSTNVIIENVNDDLAETKPRFVDYSVEIKSPKVEVSVDVKPNTDDTLVYVEASVPTWCQRSVHNSFIFKSRYIER</sequence>
<protein>
    <submittedName>
        <fullName evidence="1 2">Uncharacterized protein</fullName>
    </submittedName>
</protein>
<dbReference type="EMBL" id="CM001220">
    <property type="protein sequence ID" value="KEH30955.1"/>
    <property type="molecule type" value="Genomic_DNA"/>
</dbReference>
<dbReference type="Proteomes" id="UP000002051">
    <property type="component" value="Chromosome 4"/>
</dbReference>
<proteinExistence type="predicted"/>
<evidence type="ECO:0000313" key="1">
    <source>
        <dbReference type="EMBL" id="KEH30955.1"/>
    </source>
</evidence>
<reference evidence="1 3" key="1">
    <citation type="journal article" date="2011" name="Nature">
        <title>The Medicago genome provides insight into the evolution of rhizobial symbioses.</title>
        <authorList>
            <person name="Young N.D."/>
            <person name="Debelle F."/>
            <person name="Oldroyd G.E."/>
            <person name="Geurts R."/>
            <person name="Cannon S.B."/>
            <person name="Udvardi M.K."/>
            <person name="Benedito V.A."/>
            <person name="Mayer K.F."/>
            <person name="Gouzy J."/>
            <person name="Schoof H."/>
            <person name="Van de Peer Y."/>
            <person name="Proost S."/>
            <person name="Cook D.R."/>
            <person name="Meyers B.C."/>
            <person name="Spannagl M."/>
            <person name="Cheung F."/>
            <person name="De Mita S."/>
            <person name="Krishnakumar V."/>
            <person name="Gundlach H."/>
            <person name="Zhou S."/>
            <person name="Mudge J."/>
            <person name="Bharti A.K."/>
            <person name="Murray J.D."/>
            <person name="Naoumkina M.A."/>
            <person name="Rosen B."/>
            <person name="Silverstein K.A."/>
            <person name="Tang H."/>
            <person name="Rombauts S."/>
            <person name="Zhao P.X."/>
            <person name="Zhou P."/>
            <person name="Barbe V."/>
            <person name="Bardou P."/>
            <person name="Bechner M."/>
            <person name="Bellec A."/>
            <person name="Berger A."/>
            <person name="Berges H."/>
            <person name="Bidwell S."/>
            <person name="Bisseling T."/>
            <person name="Choisne N."/>
            <person name="Couloux A."/>
            <person name="Denny R."/>
            <person name="Deshpande S."/>
            <person name="Dai X."/>
            <person name="Doyle J.J."/>
            <person name="Dudez A.M."/>
            <person name="Farmer A.D."/>
            <person name="Fouteau S."/>
            <person name="Franken C."/>
            <person name="Gibelin C."/>
            <person name="Gish J."/>
            <person name="Goldstein S."/>
            <person name="Gonzalez A.J."/>
            <person name="Green P.J."/>
            <person name="Hallab A."/>
            <person name="Hartog M."/>
            <person name="Hua A."/>
            <person name="Humphray S.J."/>
            <person name="Jeong D.H."/>
            <person name="Jing Y."/>
            <person name="Jocker A."/>
            <person name="Kenton S.M."/>
            <person name="Kim D.J."/>
            <person name="Klee K."/>
            <person name="Lai H."/>
            <person name="Lang C."/>
            <person name="Lin S."/>
            <person name="Macmil S.L."/>
            <person name="Magdelenat G."/>
            <person name="Matthews L."/>
            <person name="McCorrison J."/>
            <person name="Monaghan E.L."/>
            <person name="Mun J.H."/>
            <person name="Najar F.Z."/>
            <person name="Nicholson C."/>
            <person name="Noirot C."/>
            <person name="O'Bleness M."/>
            <person name="Paule C.R."/>
            <person name="Poulain J."/>
            <person name="Prion F."/>
            <person name="Qin B."/>
            <person name="Qu C."/>
            <person name="Retzel E.F."/>
            <person name="Riddle C."/>
            <person name="Sallet E."/>
            <person name="Samain S."/>
            <person name="Samson N."/>
            <person name="Sanders I."/>
            <person name="Saurat O."/>
            <person name="Scarpelli C."/>
            <person name="Schiex T."/>
            <person name="Segurens B."/>
            <person name="Severin A.J."/>
            <person name="Sherrier D.J."/>
            <person name="Shi R."/>
            <person name="Sims S."/>
            <person name="Singer S.R."/>
            <person name="Sinharoy S."/>
            <person name="Sterck L."/>
            <person name="Viollet A."/>
            <person name="Wang B.B."/>
            <person name="Wang K."/>
            <person name="Wang M."/>
            <person name="Wang X."/>
            <person name="Warfsmann J."/>
            <person name="Weissenbach J."/>
            <person name="White D.D."/>
            <person name="White J.D."/>
            <person name="Wiley G.B."/>
            <person name="Wincker P."/>
            <person name="Xing Y."/>
            <person name="Yang L."/>
            <person name="Yao Z."/>
            <person name="Ying F."/>
            <person name="Zhai J."/>
            <person name="Zhou L."/>
            <person name="Zuber A."/>
            <person name="Denarie J."/>
            <person name="Dixon R.A."/>
            <person name="May G.D."/>
            <person name="Schwartz D.C."/>
            <person name="Rogers J."/>
            <person name="Quetier F."/>
            <person name="Town C.D."/>
            <person name="Roe B.A."/>
        </authorList>
    </citation>
    <scope>NUCLEOTIDE SEQUENCE [LARGE SCALE GENOMIC DNA]</scope>
    <source>
        <strain evidence="1">A17</strain>
        <strain evidence="2 3">cv. Jemalong A17</strain>
    </source>
</reference>
<evidence type="ECO:0000313" key="2">
    <source>
        <dbReference type="EnsemblPlants" id="KEH30955"/>
    </source>
</evidence>
<dbReference type="EnsemblPlants" id="KEH30955">
    <property type="protein sequence ID" value="KEH30955"/>
    <property type="gene ID" value="MTR_4g088145"/>
</dbReference>
<reference evidence="2" key="3">
    <citation type="submission" date="2015-04" db="UniProtKB">
        <authorList>
            <consortium name="EnsemblPlants"/>
        </authorList>
    </citation>
    <scope>IDENTIFICATION</scope>
    <source>
        <strain evidence="2">cv. Jemalong A17</strain>
    </source>
</reference>
<keyword evidence="3" id="KW-1185">Reference proteome</keyword>
<name>A0A072UYM7_MEDTR</name>
<evidence type="ECO:0000313" key="3">
    <source>
        <dbReference type="Proteomes" id="UP000002051"/>
    </source>
</evidence>
<accession>A0A072UYM7</accession>
<organism evidence="1 3">
    <name type="scientific">Medicago truncatula</name>
    <name type="common">Barrel medic</name>
    <name type="synonym">Medicago tribuloides</name>
    <dbReference type="NCBI Taxonomy" id="3880"/>
    <lineage>
        <taxon>Eukaryota</taxon>
        <taxon>Viridiplantae</taxon>
        <taxon>Streptophyta</taxon>
        <taxon>Embryophyta</taxon>
        <taxon>Tracheophyta</taxon>
        <taxon>Spermatophyta</taxon>
        <taxon>Magnoliopsida</taxon>
        <taxon>eudicotyledons</taxon>
        <taxon>Gunneridae</taxon>
        <taxon>Pentapetalae</taxon>
        <taxon>rosids</taxon>
        <taxon>fabids</taxon>
        <taxon>Fabales</taxon>
        <taxon>Fabaceae</taxon>
        <taxon>Papilionoideae</taxon>
        <taxon>50 kb inversion clade</taxon>
        <taxon>NPAAA clade</taxon>
        <taxon>Hologalegina</taxon>
        <taxon>IRL clade</taxon>
        <taxon>Trifolieae</taxon>
        <taxon>Medicago</taxon>
    </lineage>
</organism>
<dbReference type="HOGENOM" id="CLU_2472466_0_0_1"/>
<reference evidence="1 3" key="2">
    <citation type="journal article" date="2014" name="BMC Genomics">
        <title>An improved genome release (version Mt4.0) for the model legume Medicago truncatula.</title>
        <authorList>
            <person name="Tang H."/>
            <person name="Krishnakumar V."/>
            <person name="Bidwell S."/>
            <person name="Rosen B."/>
            <person name="Chan A."/>
            <person name="Zhou S."/>
            <person name="Gentzbittel L."/>
            <person name="Childs K.L."/>
            <person name="Yandell M."/>
            <person name="Gundlach H."/>
            <person name="Mayer K.F."/>
            <person name="Schwartz D.C."/>
            <person name="Town C.D."/>
        </authorList>
    </citation>
    <scope>GENOME REANNOTATION</scope>
    <source>
        <strain evidence="1">A17</strain>
        <strain evidence="2 3">cv. Jemalong A17</strain>
    </source>
</reference>